<evidence type="ECO:0000256" key="14">
    <source>
        <dbReference type="ARBA" id="ARBA00045102"/>
    </source>
</evidence>
<feature type="transmembrane region" description="Helical" evidence="15">
    <location>
        <begin position="244"/>
        <end position="259"/>
    </location>
</feature>
<dbReference type="EMBL" id="JAEUBG010003924">
    <property type="protein sequence ID" value="KAH3682135.1"/>
    <property type="molecule type" value="Genomic_DNA"/>
</dbReference>
<evidence type="ECO:0000259" key="17">
    <source>
        <dbReference type="PROSITE" id="PS50919"/>
    </source>
</evidence>
<evidence type="ECO:0000256" key="6">
    <source>
        <dbReference type="ARBA" id="ARBA00022679"/>
    </source>
</evidence>
<evidence type="ECO:0000256" key="12">
    <source>
        <dbReference type="ARBA" id="ARBA00023180"/>
    </source>
</evidence>
<keyword evidence="12" id="KW-0325">Glycoprotein</keyword>
<keyword evidence="19" id="KW-1185">Reference proteome</keyword>
<comment type="catalytic activity">
    <reaction evidence="14 15">
        <text>a di-trans,poly-cis-dolichyl beta-D-mannosyl phosphate + L-seryl-[protein] = 3-O-(alpha-D-mannosyl)-L-seryl-[protein] + a di-trans,poly-cis-dolichyl phosphate + H(+)</text>
        <dbReference type="Rhea" id="RHEA:17377"/>
        <dbReference type="Rhea" id="RHEA-COMP:9863"/>
        <dbReference type="Rhea" id="RHEA-COMP:13546"/>
        <dbReference type="Rhea" id="RHEA-COMP:19498"/>
        <dbReference type="Rhea" id="RHEA-COMP:19501"/>
        <dbReference type="ChEBI" id="CHEBI:15378"/>
        <dbReference type="ChEBI" id="CHEBI:29999"/>
        <dbReference type="ChEBI" id="CHEBI:57683"/>
        <dbReference type="ChEBI" id="CHEBI:58211"/>
        <dbReference type="ChEBI" id="CHEBI:137321"/>
        <dbReference type="EC" id="2.4.1.109"/>
    </reaction>
</comment>
<organism evidence="18 19">
    <name type="scientific">Wickerhamomyces pijperi</name>
    <name type="common">Yeast</name>
    <name type="synonym">Pichia pijperi</name>
    <dbReference type="NCBI Taxonomy" id="599730"/>
    <lineage>
        <taxon>Eukaryota</taxon>
        <taxon>Fungi</taxon>
        <taxon>Dikarya</taxon>
        <taxon>Ascomycota</taxon>
        <taxon>Saccharomycotina</taxon>
        <taxon>Saccharomycetes</taxon>
        <taxon>Phaffomycetales</taxon>
        <taxon>Wickerhamomycetaceae</taxon>
        <taxon>Wickerhamomyces</taxon>
    </lineage>
</organism>
<keyword evidence="8" id="KW-0677">Repeat</keyword>
<dbReference type="PANTHER" id="PTHR10050">
    <property type="entry name" value="DOLICHYL-PHOSPHATE-MANNOSE--PROTEIN MANNOSYLTRANSFERASE"/>
    <property type="match status" value="1"/>
</dbReference>
<comment type="subcellular location">
    <subcellularLocation>
        <location evidence="1 15">Endoplasmic reticulum membrane</location>
        <topology evidence="1 15">Multi-pass membrane protein</topology>
    </subcellularLocation>
</comment>
<dbReference type="GO" id="GO:0005789">
    <property type="term" value="C:endoplasmic reticulum membrane"/>
    <property type="evidence" value="ECO:0007669"/>
    <property type="project" value="UniProtKB-SubCell"/>
</dbReference>
<comment type="function">
    <text evidence="15">Transfers mannose from Dol-P-mannose to Ser or Thr residues on proteins.</text>
</comment>
<comment type="pathway">
    <text evidence="2 15">Protein modification; protein glycosylation.</text>
</comment>
<feature type="domain" description="MIR" evidence="17">
    <location>
        <begin position="394"/>
        <end position="454"/>
    </location>
</feature>
<feature type="transmembrane region" description="Helical" evidence="15">
    <location>
        <begin position="191"/>
        <end position="210"/>
    </location>
</feature>
<feature type="transmembrane region" description="Helical" evidence="15">
    <location>
        <begin position="632"/>
        <end position="648"/>
    </location>
</feature>
<dbReference type="Pfam" id="PF02366">
    <property type="entry name" value="PMT"/>
    <property type="match status" value="1"/>
</dbReference>
<dbReference type="InterPro" id="IPR032421">
    <property type="entry name" value="PMT_4TMC"/>
</dbReference>
<dbReference type="PROSITE" id="PS50919">
    <property type="entry name" value="MIR"/>
    <property type="match status" value="2"/>
</dbReference>
<reference evidence="18" key="1">
    <citation type="journal article" date="2021" name="Open Biol.">
        <title>Shared evolutionary footprints suggest mitochondrial oxidative damage underlies multiple complex I losses in fungi.</title>
        <authorList>
            <person name="Schikora-Tamarit M.A."/>
            <person name="Marcet-Houben M."/>
            <person name="Nosek J."/>
            <person name="Gabaldon T."/>
        </authorList>
    </citation>
    <scope>NUCLEOTIDE SEQUENCE</scope>
    <source>
        <strain evidence="18">CBS2887</strain>
    </source>
</reference>
<evidence type="ECO:0000256" key="10">
    <source>
        <dbReference type="ARBA" id="ARBA00022989"/>
    </source>
</evidence>
<evidence type="ECO:0000256" key="3">
    <source>
        <dbReference type="ARBA" id="ARBA00007222"/>
    </source>
</evidence>
<evidence type="ECO:0000256" key="5">
    <source>
        <dbReference type="ARBA" id="ARBA00022676"/>
    </source>
</evidence>
<evidence type="ECO:0000313" key="18">
    <source>
        <dbReference type="EMBL" id="KAH3682135.1"/>
    </source>
</evidence>
<dbReference type="InterPro" id="IPR027005">
    <property type="entry name" value="PMT-like"/>
</dbReference>
<sequence length="740" mass="83946">MAPKKRTARIPKRSDDSTTVTASDPVTHPLRHEGPLRPYHLTTNDHYNGSIQLGKLDIYCALGLFLFCLSLRISKLGDFDYIVNESEFSFVSAIYRYGLSQHYNDTAPPFSKLLYFFVAKFLGFDATIGSEVDYKVGFPMYGLRFFNVLLSSSTVAALYAILRKSGVSLVLSNLVCVMFSMENLFALESRFISSGNLQILFLAVTALQLVTLQTEKEFSCTWLRSLAVLAVTVGFSLATSWETIYTIVWLVIVFGLRFLESSQDLSITNRFIFKQYFLKVQSLLTVPVVIYLLTFVLHIGYTSNYHIESSLLSTAFQRSKIGHPFGNSSVPEYVPFDSTVTLVHEDSLGGYLHSHPYNYKTGSLEQQVTVYDYLDFNNEWVIEPANPKFTNKFEPRIRDGSMVKLRHKLTGKLLSVNAEKKPPISEQEYDFEVSCVGNATFAGSKAEEFRIIFLSSEEADPGSQFLQTGSTRFSLQNPTAACHILSHDLKLPEWGFGQQEVICIKEPNPARHVFFVEDVKYLEKHLTEPKLQNTTISEAPPLYKKIFELNQVIQRLMVKSQEVKKTNSAGFTWLSNKTQFLATHDSTRDTVHYAIGNGFNFNIVILALVLSTMLLLKNLIFPGTNLVIEANLAKIQTALIGYLIHLIFRGESSLITDYKSSLLFGFILIGLVSQNFLYRLGKAKETWVYGIVGLVVVFSYFRYYQIVNLTLGLNWNKKECLDIFNAGYFDEEYICDLYKK</sequence>
<protein>
    <recommendedName>
        <fullName evidence="4 15">Dolichyl-phosphate-mannose--protein mannosyltransferase</fullName>
        <ecNumber evidence="4 15">2.4.1.109</ecNumber>
    </recommendedName>
</protein>
<keyword evidence="9 15" id="KW-0256">Endoplasmic reticulum</keyword>
<dbReference type="InterPro" id="IPR016093">
    <property type="entry name" value="MIR_motif"/>
</dbReference>
<dbReference type="InterPro" id="IPR036300">
    <property type="entry name" value="MIR_dom_sf"/>
</dbReference>
<keyword evidence="11 15" id="KW-0472">Membrane</keyword>
<proteinExistence type="inferred from homology"/>
<dbReference type="PANTHER" id="PTHR10050:SF50">
    <property type="entry name" value="DOLICHYL-PHOSPHATE-MANNOSE--PROTEIN MANNOSYLTRANSFERASE 1-RELATED"/>
    <property type="match status" value="1"/>
</dbReference>
<dbReference type="EC" id="2.4.1.109" evidence="4 15"/>
<evidence type="ECO:0000256" key="2">
    <source>
        <dbReference type="ARBA" id="ARBA00004922"/>
    </source>
</evidence>
<dbReference type="SUPFAM" id="SSF82109">
    <property type="entry name" value="MIR domain"/>
    <property type="match status" value="1"/>
</dbReference>
<evidence type="ECO:0000256" key="16">
    <source>
        <dbReference type="SAM" id="MobiDB-lite"/>
    </source>
</evidence>
<feature type="transmembrane region" description="Helical" evidence="15">
    <location>
        <begin position="280"/>
        <end position="301"/>
    </location>
</feature>
<dbReference type="Pfam" id="PF16192">
    <property type="entry name" value="PMT_4TMC"/>
    <property type="match status" value="1"/>
</dbReference>
<evidence type="ECO:0000256" key="11">
    <source>
        <dbReference type="ARBA" id="ARBA00023136"/>
    </source>
</evidence>
<feature type="compositionally biased region" description="Basic residues" evidence="16">
    <location>
        <begin position="1"/>
        <end position="11"/>
    </location>
</feature>
<evidence type="ECO:0000256" key="9">
    <source>
        <dbReference type="ARBA" id="ARBA00022824"/>
    </source>
</evidence>
<keyword evidence="5 15" id="KW-0328">Glycosyltransferase</keyword>
<comment type="catalytic activity">
    <reaction evidence="13 15">
        <text>a di-trans,poly-cis-dolichyl beta-D-mannosyl phosphate + L-threonyl-[protein] = 3-O-(alpha-D-mannosyl)-L-threonyl-[protein] + a di-trans,poly-cis-dolichyl phosphate + H(+)</text>
        <dbReference type="Rhea" id="RHEA:53396"/>
        <dbReference type="Rhea" id="RHEA-COMP:11060"/>
        <dbReference type="Rhea" id="RHEA-COMP:13547"/>
        <dbReference type="Rhea" id="RHEA-COMP:19498"/>
        <dbReference type="Rhea" id="RHEA-COMP:19501"/>
        <dbReference type="ChEBI" id="CHEBI:15378"/>
        <dbReference type="ChEBI" id="CHEBI:30013"/>
        <dbReference type="ChEBI" id="CHEBI:57683"/>
        <dbReference type="ChEBI" id="CHEBI:58211"/>
        <dbReference type="ChEBI" id="CHEBI:137323"/>
        <dbReference type="EC" id="2.4.1.109"/>
    </reaction>
</comment>
<dbReference type="OrthoDB" id="292747at2759"/>
<dbReference type="GO" id="GO:0004169">
    <property type="term" value="F:dolichyl-phosphate-mannose-protein mannosyltransferase activity"/>
    <property type="evidence" value="ECO:0007669"/>
    <property type="project" value="UniProtKB-UniRule"/>
</dbReference>
<evidence type="ECO:0000256" key="4">
    <source>
        <dbReference type="ARBA" id="ARBA00012839"/>
    </source>
</evidence>
<evidence type="ECO:0000256" key="8">
    <source>
        <dbReference type="ARBA" id="ARBA00022737"/>
    </source>
</evidence>
<dbReference type="Pfam" id="PF02815">
    <property type="entry name" value="MIR"/>
    <property type="match status" value="1"/>
</dbReference>
<feature type="region of interest" description="Disordered" evidence="16">
    <location>
        <begin position="1"/>
        <end position="35"/>
    </location>
</feature>
<dbReference type="Proteomes" id="UP000774326">
    <property type="component" value="Unassembled WGS sequence"/>
</dbReference>
<evidence type="ECO:0000256" key="1">
    <source>
        <dbReference type="ARBA" id="ARBA00004477"/>
    </source>
</evidence>
<keyword evidence="6 15" id="KW-0808">Transferase</keyword>
<dbReference type="Gene3D" id="2.80.10.50">
    <property type="match status" value="1"/>
</dbReference>
<dbReference type="InterPro" id="IPR003342">
    <property type="entry name" value="ArnT-like_N"/>
</dbReference>
<feature type="transmembrane region" description="Helical" evidence="15">
    <location>
        <begin position="141"/>
        <end position="162"/>
    </location>
</feature>
<comment type="similarity">
    <text evidence="3 15">Belongs to the glycosyltransferase 39 family.</text>
</comment>
<name>A0A9P8Q2P1_WICPI</name>
<accession>A0A9P8Q2P1</accession>
<keyword evidence="7 15" id="KW-0812">Transmembrane</keyword>
<dbReference type="SMART" id="SM00472">
    <property type="entry name" value="MIR"/>
    <property type="match status" value="3"/>
</dbReference>
<keyword evidence="10 15" id="KW-1133">Transmembrane helix</keyword>
<feature type="transmembrane region" description="Helical" evidence="15">
    <location>
        <begin position="599"/>
        <end position="620"/>
    </location>
</feature>
<feature type="domain" description="MIR" evidence="17">
    <location>
        <begin position="331"/>
        <end position="385"/>
    </location>
</feature>
<reference evidence="18" key="2">
    <citation type="submission" date="2021-01" db="EMBL/GenBank/DDBJ databases">
        <authorList>
            <person name="Schikora-Tamarit M.A."/>
        </authorList>
    </citation>
    <scope>NUCLEOTIDE SEQUENCE</scope>
    <source>
        <strain evidence="18">CBS2887</strain>
    </source>
</reference>
<evidence type="ECO:0000313" key="19">
    <source>
        <dbReference type="Proteomes" id="UP000774326"/>
    </source>
</evidence>
<evidence type="ECO:0000256" key="15">
    <source>
        <dbReference type="RuleBase" id="RU367007"/>
    </source>
</evidence>
<feature type="transmembrane region" description="Helical" evidence="15">
    <location>
        <begin position="687"/>
        <end position="706"/>
    </location>
</feature>
<gene>
    <name evidence="18" type="ORF">WICPIJ_006893</name>
</gene>
<evidence type="ECO:0000256" key="7">
    <source>
        <dbReference type="ARBA" id="ARBA00022692"/>
    </source>
</evidence>
<evidence type="ECO:0000256" key="13">
    <source>
        <dbReference type="ARBA" id="ARBA00045085"/>
    </source>
</evidence>
<feature type="transmembrane region" description="Helical" evidence="15">
    <location>
        <begin position="169"/>
        <end position="185"/>
    </location>
</feature>
<feature type="transmembrane region" description="Helical" evidence="15">
    <location>
        <begin position="660"/>
        <end position="680"/>
    </location>
</feature>
<comment type="caution">
    <text evidence="18">The sequence shown here is derived from an EMBL/GenBank/DDBJ whole genome shotgun (WGS) entry which is preliminary data.</text>
</comment>
<dbReference type="AlphaFoldDB" id="A0A9P8Q2P1"/>